<dbReference type="EMBL" id="CP064791">
    <property type="protein sequence ID" value="QSG13672.1"/>
    <property type="molecule type" value="Genomic_DNA"/>
</dbReference>
<sequence>MTAAPDVVLVSSSDEKQRRLITNALRDRLPVRTATGAETTAASLDASIAVVVVDATTVDLSVGALDTDDERTFHQVLWLDRSAETTAEQVDAVLDRDASGEAIRTTVERLQLRARYDWLLTTFYELAAVGESTDTASDTAHDREQELEAIKRELDRVAAQLDDSDAFDIALDE</sequence>
<gene>
    <name evidence="1" type="primary">cheY2</name>
    <name evidence="1" type="ORF">HSEST_0115</name>
</gene>
<dbReference type="GeneID" id="68856757"/>
<dbReference type="Proteomes" id="UP000663292">
    <property type="component" value="Chromosome"/>
</dbReference>
<evidence type="ECO:0000313" key="2">
    <source>
        <dbReference type="Proteomes" id="UP000663292"/>
    </source>
</evidence>
<reference evidence="1 2" key="1">
    <citation type="submission" date="2020-11" db="EMBL/GenBank/DDBJ databases">
        <title>Carbohydrate-dependent, anaerobic sulfur respiration: A novel catabolism in halophilic archaea.</title>
        <authorList>
            <person name="Sorokin D.Y."/>
            <person name="Messina E."/>
            <person name="Smedile F."/>
            <person name="La Cono V."/>
            <person name="Hallsworth J.E."/>
            <person name="Yakimov M.M."/>
        </authorList>
    </citation>
    <scope>NUCLEOTIDE SEQUENCE [LARGE SCALE GENOMIC DNA]</scope>
    <source>
        <strain evidence="1 2">HSR-Est</strain>
    </source>
</reference>
<dbReference type="AlphaFoldDB" id="A0A897NLP4"/>
<organism evidence="1 2">
    <name type="scientific">Halapricum desulfuricans</name>
    <dbReference type="NCBI Taxonomy" id="2841257"/>
    <lineage>
        <taxon>Archaea</taxon>
        <taxon>Methanobacteriati</taxon>
        <taxon>Methanobacteriota</taxon>
        <taxon>Stenosarchaea group</taxon>
        <taxon>Halobacteria</taxon>
        <taxon>Halobacteriales</taxon>
        <taxon>Haloarculaceae</taxon>
        <taxon>Halapricum</taxon>
    </lineage>
</organism>
<protein>
    <submittedName>
        <fullName evidence="1">Rec domain</fullName>
    </submittedName>
</protein>
<keyword evidence="2" id="KW-1185">Reference proteome</keyword>
<accession>A0A897NLP4</accession>
<proteinExistence type="predicted"/>
<name>A0A897NLP4_9EURY</name>
<evidence type="ECO:0000313" key="1">
    <source>
        <dbReference type="EMBL" id="QSG13672.1"/>
    </source>
</evidence>
<dbReference type="RefSeq" id="WP_229121630.1">
    <property type="nucleotide sequence ID" value="NZ_CP064791.1"/>
</dbReference>